<dbReference type="EMBL" id="JAYMYQ010000002">
    <property type="protein sequence ID" value="KAK7350024.1"/>
    <property type="molecule type" value="Genomic_DNA"/>
</dbReference>
<proteinExistence type="predicted"/>
<reference evidence="1 2" key="1">
    <citation type="submission" date="2024-01" db="EMBL/GenBank/DDBJ databases">
        <title>The genomes of 5 underutilized Papilionoideae crops provide insights into root nodulation and disease resistanc.</title>
        <authorList>
            <person name="Jiang F."/>
        </authorList>
    </citation>
    <scope>NUCLEOTIDE SEQUENCE [LARGE SCALE GENOMIC DNA]</scope>
    <source>
        <strain evidence="1">LVBAO_FW01</strain>
        <tissue evidence="1">Leaves</tissue>
    </source>
</reference>
<accession>A0AAN9M917</accession>
<evidence type="ECO:0000313" key="1">
    <source>
        <dbReference type="EMBL" id="KAK7350024.1"/>
    </source>
</evidence>
<name>A0AAN9M917_CANGL</name>
<protein>
    <submittedName>
        <fullName evidence="1">Uncharacterized protein</fullName>
    </submittedName>
</protein>
<organism evidence="1 2">
    <name type="scientific">Canavalia gladiata</name>
    <name type="common">Sword bean</name>
    <name type="synonym">Dolichos gladiatus</name>
    <dbReference type="NCBI Taxonomy" id="3824"/>
    <lineage>
        <taxon>Eukaryota</taxon>
        <taxon>Viridiplantae</taxon>
        <taxon>Streptophyta</taxon>
        <taxon>Embryophyta</taxon>
        <taxon>Tracheophyta</taxon>
        <taxon>Spermatophyta</taxon>
        <taxon>Magnoliopsida</taxon>
        <taxon>eudicotyledons</taxon>
        <taxon>Gunneridae</taxon>
        <taxon>Pentapetalae</taxon>
        <taxon>rosids</taxon>
        <taxon>fabids</taxon>
        <taxon>Fabales</taxon>
        <taxon>Fabaceae</taxon>
        <taxon>Papilionoideae</taxon>
        <taxon>50 kb inversion clade</taxon>
        <taxon>NPAAA clade</taxon>
        <taxon>indigoferoid/millettioid clade</taxon>
        <taxon>Phaseoleae</taxon>
        <taxon>Canavalia</taxon>
    </lineage>
</organism>
<gene>
    <name evidence="1" type="ORF">VNO77_08058</name>
</gene>
<dbReference type="AlphaFoldDB" id="A0AAN9M917"/>
<sequence length="85" mass="10025">MHVSIPRENSFHSHSFVLQANCHGYERCKALCVATDFAQLFLWRKKISSFPGRLLESPTFFQESLSFHTRSSQIFRVIFLRRSLF</sequence>
<keyword evidence="2" id="KW-1185">Reference proteome</keyword>
<comment type="caution">
    <text evidence="1">The sequence shown here is derived from an EMBL/GenBank/DDBJ whole genome shotgun (WGS) entry which is preliminary data.</text>
</comment>
<dbReference type="Proteomes" id="UP001367508">
    <property type="component" value="Unassembled WGS sequence"/>
</dbReference>
<evidence type="ECO:0000313" key="2">
    <source>
        <dbReference type="Proteomes" id="UP001367508"/>
    </source>
</evidence>